<dbReference type="OrthoDB" id="9803892at2"/>
<proteinExistence type="inferred from homology"/>
<feature type="domain" description="RmlD-like substrate binding" evidence="7">
    <location>
        <begin position="1"/>
        <end position="282"/>
    </location>
</feature>
<dbReference type="GO" id="GO:0008831">
    <property type="term" value="F:dTDP-4-dehydrorhamnose reductase activity"/>
    <property type="evidence" value="ECO:0007669"/>
    <property type="project" value="UniProtKB-EC"/>
</dbReference>
<evidence type="ECO:0000256" key="6">
    <source>
        <dbReference type="RuleBase" id="RU364082"/>
    </source>
</evidence>
<evidence type="ECO:0000256" key="2">
    <source>
        <dbReference type="ARBA" id="ARBA00010944"/>
    </source>
</evidence>
<name>A0A1H0JM29_9BACT</name>
<protein>
    <recommendedName>
        <fullName evidence="4 6">dTDP-4-dehydrorhamnose reductase</fullName>
        <ecNumber evidence="3 6">1.1.1.133</ecNumber>
    </recommendedName>
</protein>
<evidence type="ECO:0000313" key="8">
    <source>
        <dbReference type="EMBL" id="SDO44766.1"/>
    </source>
</evidence>
<evidence type="ECO:0000256" key="5">
    <source>
        <dbReference type="ARBA" id="ARBA00048200"/>
    </source>
</evidence>
<dbReference type="Pfam" id="PF04321">
    <property type="entry name" value="RmlD_sub_bind"/>
    <property type="match status" value="1"/>
</dbReference>
<dbReference type="EC" id="1.1.1.133" evidence="3 6"/>
<keyword evidence="9" id="KW-1185">Reference proteome</keyword>
<dbReference type="Gene3D" id="3.40.50.720">
    <property type="entry name" value="NAD(P)-binding Rossmann-like Domain"/>
    <property type="match status" value="1"/>
</dbReference>
<evidence type="ECO:0000256" key="3">
    <source>
        <dbReference type="ARBA" id="ARBA00012929"/>
    </source>
</evidence>
<dbReference type="PANTHER" id="PTHR10491:SF4">
    <property type="entry name" value="METHIONINE ADENOSYLTRANSFERASE 2 SUBUNIT BETA"/>
    <property type="match status" value="1"/>
</dbReference>
<gene>
    <name evidence="8" type="ORF">SAMN05660330_00248</name>
</gene>
<dbReference type="RefSeq" id="WP_092218964.1">
    <property type="nucleotide sequence ID" value="NZ_FNJI01000002.1"/>
</dbReference>
<organism evidence="8 9">
    <name type="scientific">Desulforhopalus singaporensis</name>
    <dbReference type="NCBI Taxonomy" id="91360"/>
    <lineage>
        <taxon>Bacteria</taxon>
        <taxon>Pseudomonadati</taxon>
        <taxon>Thermodesulfobacteriota</taxon>
        <taxon>Desulfobulbia</taxon>
        <taxon>Desulfobulbales</taxon>
        <taxon>Desulfocapsaceae</taxon>
        <taxon>Desulforhopalus</taxon>
    </lineage>
</organism>
<dbReference type="EMBL" id="FNJI01000002">
    <property type="protein sequence ID" value="SDO44766.1"/>
    <property type="molecule type" value="Genomic_DNA"/>
</dbReference>
<comment type="catalytic activity">
    <reaction evidence="5">
        <text>dTDP-beta-L-rhamnose + NADP(+) = dTDP-4-dehydro-beta-L-rhamnose + NADPH + H(+)</text>
        <dbReference type="Rhea" id="RHEA:21796"/>
        <dbReference type="ChEBI" id="CHEBI:15378"/>
        <dbReference type="ChEBI" id="CHEBI:57510"/>
        <dbReference type="ChEBI" id="CHEBI:57783"/>
        <dbReference type="ChEBI" id="CHEBI:58349"/>
        <dbReference type="ChEBI" id="CHEBI:62830"/>
        <dbReference type="EC" id="1.1.1.133"/>
    </reaction>
</comment>
<comment type="function">
    <text evidence="6">Catalyzes the reduction of dTDP-6-deoxy-L-lyxo-4-hexulose to yield dTDP-L-rhamnose.</text>
</comment>
<dbReference type="PANTHER" id="PTHR10491">
    <property type="entry name" value="DTDP-4-DEHYDRORHAMNOSE REDUCTASE"/>
    <property type="match status" value="1"/>
</dbReference>
<dbReference type="InterPro" id="IPR029903">
    <property type="entry name" value="RmlD-like-bd"/>
</dbReference>
<dbReference type="InterPro" id="IPR036291">
    <property type="entry name" value="NAD(P)-bd_dom_sf"/>
</dbReference>
<keyword evidence="6" id="KW-0521">NADP</keyword>
<evidence type="ECO:0000313" key="9">
    <source>
        <dbReference type="Proteomes" id="UP000199073"/>
    </source>
</evidence>
<keyword evidence="6" id="KW-0560">Oxidoreductase</keyword>
<comment type="similarity">
    <text evidence="2 6">Belongs to the dTDP-4-dehydrorhamnose reductase family.</text>
</comment>
<evidence type="ECO:0000256" key="4">
    <source>
        <dbReference type="ARBA" id="ARBA00017099"/>
    </source>
</evidence>
<dbReference type="GO" id="GO:0005829">
    <property type="term" value="C:cytosol"/>
    <property type="evidence" value="ECO:0007669"/>
    <property type="project" value="TreeGrafter"/>
</dbReference>
<dbReference type="UniPathway" id="UPA00124"/>
<comment type="pathway">
    <text evidence="1 6">Carbohydrate biosynthesis; dTDP-L-rhamnose biosynthesis.</text>
</comment>
<dbReference type="SUPFAM" id="SSF51735">
    <property type="entry name" value="NAD(P)-binding Rossmann-fold domains"/>
    <property type="match status" value="1"/>
</dbReference>
<evidence type="ECO:0000256" key="1">
    <source>
        <dbReference type="ARBA" id="ARBA00004781"/>
    </source>
</evidence>
<dbReference type="NCBIfam" id="TIGR01214">
    <property type="entry name" value="rmlD"/>
    <property type="match status" value="1"/>
</dbReference>
<dbReference type="Proteomes" id="UP000199073">
    <property type="component" value="Unassembled WGS sequence"/>
</dbReference>
<accession>A0A1H0JM29</accession>
<dbReference type="GO" id="GO:0019305">
    <property type="term" value="P:dTDP-rhamnose biosynthetic process"/>
    <property type="evidence" value="ECO:0007669"/>
    <property type="project" value="UniProtKB-UniPathway"/>
</dbReference>
<dbReference type="STRING" id="91360.SAMN05660330_00248"/>
<dbReference type="Gene3D" id="3.90.25.10">
    <property type="entry name" value="UDP-galactose 4-epimerase, domain 1"/>
    <property type="match status" value="1"/>
</dbReference>
<dbReference type="InterPro" id="IPR005913">
    <property type="entry name" value="dTDP_dehydrorham_reduct"/>
</dbReference>
<reference evidence="8 9" key="1">
    <citation type="submission" date="2016-10" db="EMBL/GenBank/DDBJ databases">
        <authorList>
            <person name="de Groot N.N."/>
        </authorList>
    </citation>
    <scope>NUCLEOTIDE SEQUENCE [LARGE SCALE GENOMIC DNA]</scope>
    <source>
        <strain evidence="8 9">DSM 12130</strain>
    </source>
</reference>
<sequence length="293" mass="32657">MKILIIGANGQLGSDCCSLFAGDNEIVGCDIPEVDIGSRASIDRCLDENRPEAVINCAAYTAVDKCESESELAWEINARGPEHLAKAVQRHNARLIHVSTDYVFDGAKRVPDHYLESDTTNPLSVYGKSKLAGEQSVQQYCANHLILRTAWLYSATGGNFLKTMLRLAVSDPDRELRVVDDQFGSLTWSYTLARQIGKLLDTDITGIAHATSEGYSSWYEAARYFLEKMEIDCSIHPCTTSEYPTAAHRPANSILENKVLKDAGLSLFTTWQEELEIFVEKFREDLLAEARPR</sequence>
<evidence type="ECO:0000259" key="7">
    <source>
        <dbReference type="Pfam" id="PF04321"/>
    </source>
</evidence>
<dbReference type="CDD" id="cd05254">
    <property type="entry name" value="dTDP_HR_like_SDR_e"/>
    <property type="match status" value="1"/>
</dbReference>
<dbReference type="AlphaFoldDB" id="A0A1H0JM29"/>